<dbReference type="Proteomes" id="UP000235388">
    <property type="component" value="Unassembled WGS sequence"/>
</dbReference>
<gene>
    <name evidence="2" type="ORF">PCANC_25451</name>
</gene>
<keyword evidence="3" id="KW-1185">Reference proteome</keyword>
<reference evidence="2 3" key="1">
    <citation type="submission" date="2017-11" db="EMBL/GenBank/DDBJ databases">
        <title>De novo assembly and phasing of dikaryotic genomes from two isolates of Puccinia coronata f. sp. avenae, the causal agent of oat crown rust.</title>
        <authorList>
            <person name="Miller M.E."/>
            <person name="Zhang Y."/>
            <person name="Omidvar V."/>
            <person name="Sperschneider J."/>
            <person name="Schwessinger B."/>
            <person name="Raley C."/>
            <person name="Palmer J.M."/>
            <person name="Garnica D."/>
            <person name="Upadhyaya N."/>
            <person name="Rathjen J."/>
            <person name="Taylor J.M."/>
            <person name="Park R.F."/>
            <person name="Dodds P.N."/>
            <person name="Hirsch C.D."/>
            <person name="Kianian S.F."/>
            <person name="Figueroa M."/>
        </authorList>
    </citation>
    <scope>NUCLEOTIDE SEQUENCE [LARGE SCALE GENOMIC DNA]</scope>
    <source>
        <strain evidence="2">12NC29</strain>
    </source>
</reference>
<sequence>MPLPLGRSIPEHAMSFPLRSRTGRLHQRPRYMAKRPLLTIQIPTQIDRIGAKEERAQEVSFFSPFTPESSRSESALSTGRHETTPEDAHPLDALDDSDGQSILNLMMEDEDDADNPQTMSRFRARWSRCFQHGCLQPIFHQAQRTPLRRKRLSTVPAISFSAVESNPNSHSDFNLPNFRRTSNPFDYLSSRRRSKIDTPISQSHDKTPTLLNIQPAVQIHSPLEILDGCTTPKSTSAPWSSITC</sequence>
<proteinExistence type="predicted"/>
<dbReference type="AlphaFoldDB" id="A0A2N5S7Q6"/>
<organism evidence="2 3">
    <name type="scientific">Puccinia coronata f. sp. avenae</name>
    <dbReference type="NCBI Taxonomy" id="200324"/>
    <lineage>
        <taxon>Eukaryota</taxon>
        <taxon>Fungi</taxon>
        <taxon>Dikarya</taxon>
        <taxon>Basidiomycota</taxon>
        <taxon>Pucciniomycotina</taxon>
        <taxon>Pucciniomycetes</taxon>
        <taxon>Pucciniales</taxon>
        <taxon>Pucciniaceae</taxon>
        <taxon>Puccinia</taxon>
    </lineage>
</organism>
<accession>A0A2N5S7Q6</accession>
<feature type="region of interest" description="Disordered" evidence="1">
    <location>
        <begin position="58"/>
        <end position="94"/>
    </location>
</feature>
<feature type="compositionally biased region" description="Basic and acidic residues" evidence="1">
    <location>
        <begin position="79"/>
        <end position="92"/>
    </location>
</feature>
<protein>
    <submittedName>
        <fullName evidence="2">Uncharacterized protein</fullName>
    </submittedName>
</protein>
<dbReference type="OrthoDB" id="2499848at2759"/>
<evidence type="ECO:0000313" key="3">
    <source>
        <dbReference type="Proteomes" id="UP000235388"/>
    </source>
</evidence>
<comment type="caution">
    <text evidence="2">The sequence shown here is derived from an EMBL/GenBank/DDBJ whole genome shotgun (WGS) entry which is preliminary data.</text>
</comment>
<name>A0A2N5S7Q6_9BASI</name>
<dbReference type="EMBL" id="PGCJ01001113">
    <property type="protein sequence ID" value="PLW09281.1"/>
    <property type="molecule type" value="Genomic_DNA"/>
</dbReference>
<evidence type="ECO:0000313" key="2">
    <source>
        <dbReference type="EMBL" id="PLW09281.1"/>
    </source>
</evidence>
<feature type="compositionally biased region" description="Polar residues" evidence="1">
    <location>
        <begin position="66"/>
        <end position="77"/>
    </location>
</feature>
<evidence type="ECO:0000256" key="1">
    <source>
        <dbReference type="SAM" id="MobiDB-lite"/>
    </source>
</evidence>